<dbReference type="AlphaFoldDB" id="A0AAN7UWJ8"/>
<evidence type="ECO:0000313" key="8">
    <source>
        <dbReference type="EMBL" id="KAK5636778.1"/>
    </source>
</evidence>
<evidence type="ECO:0000256" key="2">
    <source>
        <dbReference type="ARBA" id="ARBA00022692"/>
    </source>
</evidence>
<evidence type="ECO:0000256" key="6">
    <source>
        <dbReference type="SAM" id="Phobius"/>
    </source>
</evidence>
<evidence type="ECO:0000256" key="4">
    <source>
        <dbReference type="ARBA" id="ARBA00023136"/>
    </source>
</evidence>
<feature type="domain" description="Rhodopsin" evidence="7">
    <location>
        <begin position="35"/>
        <end position="233"/>
    </location>
</feature>
<dbReference type="Pfam" id="PF20684">
    <property type="entry name" value="Fung_rhodopsin"/>
    <property type="match status" value="1"/>
</dbReference>
<evidence type="ECO:0000256" key="3">
    <source>
        <dbReference type="ARBA" id="ARBA00022989"/>
    </source>
</evidence>
<organism evidence="8 9">
    <name type="scientific">Xylaria bambusicola</name>
    <dbReference type="NCBI Taxonomy" id="326684"/>
    <lineage>
        <taxon>Eukaryota</taxon>
        <taxon>Fungi</taxon>
        <taxon>Dikarya</taxon>
        <taxon>Ascomycota</taxon>
        <taxon>Pezizomycotina</taxon>
        <taxon>Sordariomycetes</taxon>
        <taxon>Xylariomycetidae</taxon>
        <taxon>Xylariales</taxon>
        <taxon>Xylariaceae</taxon>
        <taxon>Xylaria</taxon>
    </lineage>
</organism>
<dbReference type="GO" id="GO:0016020">
    <property type="term" value="C:membrane"/>
    <property type="evidence" value="ECO:0007669"/>
    <property type="project" value="UniProtKB-SubCell"/>
</dbReference>
<dbReference type="InterPro" id="IPR049326">
    <property type="entry name" value="Rhodopsin_dom_fungi"/>
</dbReference>
<dbReference type="EMBL" id="JAWHQM010000077">
    <property type="protein sequence ID" value="KAK5636778.1"/>
    <property type="molecule type" value="Genomic_DNA"/>
</dbReference>
<feature type="transmembrane region" description="Helical" evidence="6">
    <location>
        <begin position="17"/>
        <end position="39"/>
    </location>
</feature>
<dbReference type="Proteomes" id="UP001305414">
    <property type="component" value="Unassembled WGS sequence"/>
</dbReference>
<feature type="transmembrane region" description="Helical" evidence="6">
    <location>
        <begin position="193"/>
        <end position="211"/>
    </location>
</feature>
<feature type="transmembrane region" description="Helical" evidence="6">
    <location>
        <begin position="218"/>
        <end position="237"/>
    </location>
</feature>
<keyword evidence="3 6" id="KW-1133">Transmembrane helix</keyword>
<reference evidence="8 9" key="1">
    <citation type="submission" date="2023-10" db="EMBL/GenBank/DDBJ databases">
        <title>Draft genome sequence of Xylaria bambusicola isolate GMP-LS, the root and basal stem rot pathogen of sugarcane in Indonesia.</title>
        <authorList>
            <person name="Selvaraj P."/>
            <person name="Muralishankar V."/>
            <person name="Muruganantham S."/>
            <person name="Sp S."/>
            <person name="Haryani S."/>
            <person name="Lau K.J.X."/>
            <person name="Naqvi N.I."/>
        </authorList>
    </citation>
    <scope>NUCLEOTIDE SEQUENCE [LARGE SCALE GENOMIC DNA]</scope>
    <source>
        <strain evidence="8">GMP-LS</strain>
    </source>
</reference>
<dbReference type="InterPro" id="IPR052337">
    <property type="entry name" value="SAT4-like"/>
</dbReference>
<keyword evidence="2 6" id="KW-0812">Transmembrane</keyword>
<comment type="similarity">
    <text evidence="5">Belongs to the SAT4 family.</text>
</comment>
<evidence type="ECO:0000313" key="9">
    <source>
        <dbReference type="Proteomes" id="UP001305414"/>
    </source>
</evidence>
<comment type="caution">
    <text evidence="8">The sequence shown here is derived from an EMBL/GenBank/DDBJ whole genome shotgun (WGS) entry which is preliminary data.</text>
</comment>
<gene>
    <name evidence="8" type="ORF">RRF57_012490</name>
</gene>
<feature type="transmembrane region" description="Helical" evidence="6">
    <location>
        <begin position="136"/>
        <end position="157"/>
    </location>
</feature>
<comment type="subcellular location">
    <subcellularLocation>
        <location evidence="1">Membrane</location>
        <topology evidence="1">Multi-pass membrane protein</topology>
    </subcellularLocation>
</comment>
<proteinExistence type="inferred from homology"/>
<sequence length="250" mass="27730">MSNPYYTPSYNPYPSSVLIGTGILFIIIPVAAVTLRFYARLSTAARLGIDDWLVIPAVILCVAIAIVQLIAATAGGLGGHQQLDEQGLPGHTPQLYIYEKTRYAYEVIGAAGLCLIKLSVLFFFRRIFRVRVFIWVNNIVIGLTASWGIAYIFALGFQCPDPAILWNKLESEYAAAGCVNVLPLYLSFAFSDLILDILIFILPVPHLYNLVMPTRQKIGVASIFFLGSLLVILKTFMQFKKGNAICKFRN</sequence>
<keyword evidence="9" id="KW-1185">Reference proteome</keyword>
<dbReference type="PANTHER" id="PTHR33048">
    <property type="entry name" value="PTH11-LIKE INTEGRAL MEMBRANE PROTEIN (AFU_ORTHOLOGUE AFUA_5G11245)"/>
    <property type="match status" value="1"/>
</dbReference>
<feature type="transmembrane region" description="Helical" evidence="6">
    <location>
        <begin position="51"/>
        <end position="71"/>
    </location>
</feature>
<feature type="transmembrane region" description="Helical" evidence="6">
    <location>
        <begin position="103"/>
        <end position="124"/>
    </location>
</feature>
<name>A0AAN7UWJ8_9PEZI</name>
<evidence type="ECO:0000259" key="7">
    <source>
        <dbReference type="Pfam" id="PF20684"/>
    </source>
</evidence>
<dbReference type="PANTHER" id="PTHR33048:SF134">
    <property type="entry name" value="INTEGRAL MEMBRANE PROTEIN"/>
    <property type="match status" value="1"/>
</dbReference>
<keyword evidence="4 6" id="KW-0472">Membrane</keyword>
<evidence type="ECO:0000256" key="5">
    <source>
        <dbReference type="ARBA" id="ARBA00038359"/>
    </source>
</evidence>
<accession>A0AAN7UWJ8</accession>
<evidence type="ECO:0000256" key="1">
    <source>
        <dbReference type="ARBA" id="ARBA00004141"/>
    </source>
</evidence>
<protein>
    <recommendedName>
        <fullName evidence="7">Rhodopsin domain-containing protein</fullName>
    </recommendedName>
</protein>